<dbReference type="Proteomes" id="UP000271098">
    <property type="component" value="Unassembled WGS sequence"/>
</dbReference>
<evidence type="ECO:0000313" key="3">
    <source>
        <dbReference type="WBParaSite" id="GPUH_0000547601-mRNA-1"/>
    </source>
</evidence>
<dbReference type="WBParaSite" id="GPUH_0000547601-mRNA-1">
    <property type="protein sequence ID" value="GPUH_0000547601-mRNA-1"/>
    <property type="gene ID" value="GPUH_0000547601"/>
</dbReference>
<evidence type="ECO:0000313" key="2">
    <source>
        <dbReference type="Proteomes" id="UP000271098"/>
    </source>
</evidence>
<dbReference type="EMBL" id="UYRT01011701">
    <property type="protein sequence ID" value="VDK50963.1"/>
    <property type="molecule type" value="Genomic_DNA"/>
</dbReference>
<name>A0A183D9S8_9BILA</name>
<organism evidence="3">
    <name type="scientific">Gongylonema pulchrum</name>
    <dbReference type="NCBI Taxonomy" id="637853"/>
    <lineage>
        <taxon>Eukaryota</taxon>
        <taxon>Metazoa</taxon>
        <taxon>Ecdysozoa</taxon>
        <taxon>Nematoda</taxon>
        <taxon>Chromadorea</taxon>
        <taxon>Rhabditida</taxon>
        <taxon>Spirurina</taxon>
        <taxon>Spiruromorpha</taxon>
        <taxon>Spiruroidea</taxon>
        <taxon>Gongylonematidae</taxon>
        <taxon>Gongylonema</taxon>
    </lineage>
</organism>
<reference evidence="3" key="1">
    <citation type="submission" date="2016-06" db="UniProtKB">
        <authorList>
            <consortium name="WormBaseParasite"/>
        </authorList>
    </citation>
    <scope>IDENTIFICATION</scope>
</reference>
<proteinExistence type="predicted"/>
<dbReference type="AlphaFoldDB" id="A0A183D9S8"/>
<reference evidence="1 2" key="2">
    <citation type="submission" date="2018-11" db="EMBL/GenBank/DDBJ databases">
        <authorList>
            <consortium name="Pathogen Informatics"/>
        </authorList>
    </citation>
    <scope>NUCLEOTIDE SEQUENCE [LARGE SCALE GENOMIC DNA]</scope>
</reference>
<accession>A0A183D9S8</accession>
<protein>
    <submittedName>
        <fullName evidence="3">NR LBD domain-containing protein</fullName>
    </submittedName>
</protein>
<keyword evidence="2" id="KW-1185">Reference proteome</keyword>
<evidence type="ECO:0000313" key="1">
    <source>
        <dbReference type="EMBL" id="VDK50963.1"/>
    </source>
</evidence>
<gene>
    <name evidence="1" type="ORF">GPUH_LOCUS5473</name>
</gene>
<sequence>MQIPDSYCICERKWTPIGGEEARIAALVLIRHINQFLRRKNLGDRCATLTLKKLCVMATGVTKITCVTRMIGDNELMLVMLLKRGHMAGAAGKSYKWRRVTYNSCAARFPFINTIR</sequence>